<name>A0A0Q3WSB7_9BACI</name>
<dbReference type="STRING" id="157838.AN964_24245"/>
<dbReference type="EMBL" id="LJJC01000015">
    <property type="protein sequence ID" value="KQL50738.1"/>
    <property type="molecule type" value="Genomic_DNA"/>
</dbReference>
<keyword evidence="1" id="KW-0812">Transmembrane</keyword>
<gene>
    <name evidence="2" type="ORF">AN964_24245</name>
</gene>
<accession>A0A0Q3WSB7</accession>
<dbReference type="AlphaFoldDB" id="A0A0Q3WSB7"/>
<dbReference type="RefSeq" id="WP_055742345.1">
    <property type="nucleotide sequence ID" value="NZ_JAAIWL010000012.1"/>
</dbReference>
<dbReference type="OrthoDB" id="1925744at2"/>
<sequence length="96" mass="10484">MSSILRLYKIIIGLVELFFSIPFLGGAIILAHAWTPLGTLIVFHFIGLIIAFVANRAKSASVFGIIGNILAFIPVVGMIMHFLIGVVNLYQGIRDK</sequence>
<dbReference type="Proteomes" id="UP000051888">
    <property type="component" value="Unassembled WGS sequence"/>
</dbReference>
<protein>
    <submittedName>
        <fullName evidence="2">Uncharacterized protein</fullName>
    </submittedName>
</protein>
<proteinExistence type="predicted"/>
<keyword evidence="1" id="KW-1133">Transmembrane helix</keyword>
<keyword evidence="1" id="KW-0472">Membrane</keyword>
<feature type="transmembrane region" description="Helical" evidence="1">
    <location>
        <begin position="37"/>
        <end position="55"/>
    </location>
</feature>
<keyword evidence="3" id="KW-1185">Reference proteome</keyword>
<evidence type="ECO:0000256" key="1">
    <source>
        <dbReference type="SAM" id="Phobius"/>
    </source>
</evidence>
<organism evidence="2 3">
    <name type="scientific">Heyndrickxia shackletonii</name>
    <dbReference type="NCBI Taxonomy" id="157838"/>
    <lineage>
        <taxon>Bacteria</taxon>
        <taxon>Bacillati</taxon>
        <taxon>Bacillota</taxon>
        <taxon>Bacilli</taxon>
        <taxon>Bacillales</taxon>
        <taxon>Bacillaceae</taxon>
        <taxon>Heyndrickxia</taxon>
    </lineage>
</organism>
<comment type="caution">
    <text evidence="2">The sequence shown here is derived from an EMBL/GenBank/DDBJ whole genome shotgun (WGS) entry which is preliminary data.</text>
</comment>
<evidence type="ECO:0000313" key="3">
    <source>
        <dbReference type="Proteomes" id="UP000051888"/>
    </source>
</evidence>
<reference evidence="2 3" key="1">
    <citation type="submission" date="2015-09" db="EMBL/GenBank/DDBJ databases">
        <title>Genome sequencing project for genomic taxonomy and phylogenomics of Bacillus-like bacteria.</title>
        <authorList>
            <person name="Liu B."/>
            <person name="Wang J."/>
            <person name="Zhu Y."/>
            <person name="Liu G."/>
            <person name="Chen Q."/>
            <person name="Chen Z."/>
            <person name="Lan J."/>
            <person name="Che J."/>
            <person name="Ge C."/>
            <person name="Shi H."/>
            <person name="Pan Z."/>
            <person name="Liu X."/>
        </authorList>
    </citation>
    <scope>NUCLEOTIDE SEQUENCE [LARGE SCALE GENOMIC DNA]</scope>
    <source>
        <strain evidence="2 3">LMG 18435</strain>
    </source>
</reference>
<feature type="transmembrane region" description="Helical" evidence="1">
    <location>
        <begin position="62"/>
        <end position="90"/>
    </location>
</feature>
<dbReference type="PATRIC" id="fig|157838.3.peg.5335"/>
<feature type="transmembrane region" description="Helical" evidence="1">
    <location>
        <begin position="7"/>
        <end position="31"/>
    </location>
</feature>
<evidence type="ECO:0000313" key="2">
    <source>
        <dbReference type="EMBL" id="KQL50738.1"/>
    </source>
</evidence>